<dbReference type="InterPro" id="IPR015897">
    <property type="entry name" value="CHK_kinase-like"/>
</dbReference>
<evidence type="ECO:0000313" key="3">
    <source>
        <dbReference type="Proteomes" id="UP001153620"/>
    </source>
</evidence>
<dbReference type="OrthoDB" id="411145at2759"/>
<proteinExistence type="predicted"/>
<evidence type="ECO:0000313" key="2">
    <source>
        <dbReference type="EMBL" id="CAG9805499.1"/>
    </source>
</evidence>
<sequence length="411" mass="47870">MALKLPEFITLDFLQGIFSKHFNGSGYVKVEHFWGEFATKRGDNYASDMYRINVDYEYSDCKRRKPIILKVMPEGEIQTLVMVQNKLYPREIHTYRNLLVEIDKLLSDINDQTKFAPTCLYTASEPKMMLAFEDVKDKGYKVLPRNRLLNFDQSLPLIVKLAKLHAASAVLYDKNPDIMEPYIEGSISRNPERQDFLVHYRNCARVLGLVAEKEWGGIWKEISLKLQRFEATIVDKGCDVYIRDEKSFSVFNHNDLWIPNIFYKYDENELVQDILFIDFQMPYFGSPGIDLNFILYGSLTEDTRTSFSKKLLRAYHETLQSVLIALDYKKKIPTLHEIHIEVLKCGFNGVLAAMCEVPLLFYENTEDLEMDLLLANSTKAEEFRYSLFNNPSYKGFIQALLLEFDDLGYLD</sequence>
<name>A0A9N9RX36_9DIPT</name>
<keyword evidence="3" id="KW-1185">Reference proteome</keyword>
<organism evidence="2 3">
    <name type="scientific">Chironomus riparius</name>
    <dbReference type="NCBI Taxonomy" id="315576"/>
    <lineage>
        <taxon>Eukaryota</taxon>
        <taxon>Metazoa</taxon>
        <taxon>Ecdysozoa</taxon>
        <taxon>Arthropoda</taxon>
        <taxon>Hexapoda</taxon>
        <taxon>Insecta</taxon>
        <taxon>Pterygota</taxon>
        <taxon>Neoptera</taxon>
        <taxon>Endopterygota</taxon>
        <taxon>Diptera</taxon>
        <taxon>Nematocera</taxon>
        <taxon>Chironomoidea</taxon>
        <taxon>Chironomidae</taxon>
        <taxon>Chironominae</taxon>
        <taxon>Chironomus</taxon>
    </lineage>
</organism>
<dbReference type="SUPFAM" id="SSF56112">
    <property type="entry name" value="Protein kinase-like (PK-like)"/>
    <property type="match status" value="1"/>
</dbReference>
<reference evidence="2" key="1">
    <citation type="submission" date="2022-01" db="EMBL/GenBank/DDBJ databases">
        <authorList>
            <person name="King R."/>
        </authorList>
    </citation>
    <scope>NUCLEOTIDE SEQUENCE</scope>
</reference>
<dbReference type="PANTHER" id="PTHR11012:SF19">
    <property type="entry name" value="CHK KINASE-LIKE DOMAIN-CONTAINING PROTEIN"/>
    <property type="match status" value="1"/>
</dbReference>
<dbReference type="Gene3D" id="3.90.1200.10">
    <property type="match status" value="1"/>
</dbReference>
<evidence type="ECO:0000259" key="1">
    <source>
        <dbReference type="SMART" id="SM00587"/>
    </source>
</evidence>
<protein>
    <recommendedName>
        <fullName evidence="1">CHK kinase-like domain-containing protein</fullName>
    </recommendedName>
</protein>
<feature type="domain" description="CHK kinase-like" evidence="1">
    <location>
        <begin position="130"/>
        <end position="325"/>
    </location>
</feature>
<dbReference type="Pfam" id="PF02958">
    <property type="entry name" value="EcKL"/>
    <property type="match status" value="1"/>
</dbReference>
<reference evidence="2" key="2">
    <citation type="submission" date="2022-10" db="EMBL/GenBank/DDBJ databases">
        <authorList>
            <consortium name="ENA_rothamsted_submissions"/>
            <consortium name="culmorum"/>
            <person name="King R."/>
        </authorList>
    </citation>
    <scope>NUCLEOTIDE SEQUENCE</scope>
</reference>
<dbReference type="Proteomes" id="UP001153620">
    <property type="component" value="Chromosome 2"/>
</dbReference>
<dbReference type="InterPro" id="IPR004119">
    <property type="entry name" value="EcKL"/>
</dbReference>
<dbReference type="SMART" id="SM00587">
    <property type="entry name" value="CHK"/>
    <property type="match status" value="1"/>
</dbReference>
<dbReference type="AlphaFoldDB" id="A0A9N9RX36"/>
<dbReference type="PANTHER" id="PTHR11012">
    <property type="entry name" value="PROTEIN KINASE-LIKE DOMAIN-CONTAINING"/>
    <property type="match status" value="1"/>
</dbReference>
<gene>
    <name evidence="2" type="ORF">CHIRRI_LOCUS8371</name>
</gene>
<accession>A0A9N9RX36</accession>
<dbReference type="EMBL" id="OU895878">
    <property type="protein sequence ID" value="CAG9805499.1"/>
    <property type="molecule type" value="Genomic_DNA"/>
</dbReference>
<dbReference type="InterPro" id="IPR011009">
    <property type="entry name" value="Kinase-like_dom_sf"/>
</dbReference>